<evidence type="ECO:0000256" key="3">
    <source>
        <dbReference type="ARBA" id="ARBA00022729"/>
    </source>
</evidence>
<gene>
    <name evidence="6" type="ORF">E1757_28820</name>
</gene>
<keyword evidence="7" id="KW-1185">Reference proteome</keyword>
<dbReference type="InterPro" id="IPR000914">
    <property type="entry name" value="SBP_5_dom"/>
</dbReference>
<feature type="domain" description="Solute-binding protein family 5" evidence="5">
    <location>
        <begin position="89"/>
        <end position="455"/>
    </location>
</feature>
<protein>
    <recommendedName>
        <fullName evidence="5">Solute-binding protein family 5 domain-containing protein</fullName>
    </recommendedName>
</protein>
<organism evidence="6 7">
    <name type="scientific">Paenibacillus piri</name>
    <dbReference type="NCBI Taxonomy" id="2547395"/>
    <lineage>
        <taxon>Bacteria</taxon>
        <taxon>Bacillati</taxon>
        <taxon>Bacillota</taxon>
        <taxon>Bacilli</taxon>
        <taxon>Bacillales</taxon>
        <taxon>Paenibacillaceae</taxon>
        <taxon>Paenibacillus</taxon>
    </lineage>
</organism>
<keyword evidence="2" id="KW-0813">Transport</keyword>
<dbReference type="EMBL" id="SMRT01000019">
    <property type="protein sequence ID" value="TDF92731.1"/>
    <property type="molecule type" value="Genomic_DNA"/>
</dbReference>
<sequence>MKRSFKMFSMIVAVALAAGCTNAPAPLPAPGNTGAPGATGPKKDSIIYAQSVAVTSLDTAGMQPQGYPSGYEAAFAIYNGLVKFDDKLEFKPDLAEKWSTSADGKTWTFNLRQGVKFQDGTSFNADAVVGIYTKMLDKTYNTGAYTLWAPIDKIIKVDDNTVQIITKEPYGGLLNTLAHGSALIPSTAALEKYGKDIGLHPVGTGPYVLDKIEPGTQVTVKANEAYFGGKPAYKQITFKYVGDASSRIAALKSGQADVIDAVPVEQADELKSSPSIDLINIPGLQVFGVGLNQNNAILQDKTVRQALNSAIQKEAIVKTLFKGYGTVLTSPLAPNTTGYVKAGDYGYDVEKTKKMLADAGWKAGADGILEKGGKKMSFKLRTPDGMYPNDVMVAETVKSQLKAIGVDVTINKVEKSTFWDSIKVPQAKVDFDMVLFGYNPSHGNGGIQLDALFATNPDPAKNPPQWNFNWYSNKQADDLVAKANKEVDQQKRTDLLGQAEKIIWDDAPYIWLYAKNNISAKAKNVDGVSVLPVVFTLVHQTK</sequence>
<dbReference type="Gene3D" id="3.90.76.10">
    <property type="entry name" value="Dipeptide-binding Protein, Domain 1"/>
    <property type="match status" value="1"/>
</dbReference>
<proteinExistence type="inferred from homology"/>
<dbReference type="Gene3D" id="3.10.105.10">
    <property type="entry name" value="Dipeptide-binding Protein, Domain 3"/>
    <property type="match status" value="1"/>
</dbReference>
<dbReference type="Proteomes" id="UP000295636">
    <property type="component" value="Unassembled WGS sequence"/>
</dbReference>
<dbReference type="AlphaFoldDB" id="A0A4R5KC06"/>
<comment type="similarity">
    <text evidence="1">Belongs to the bacterial solute-binding protein 5 family.</text>
</comment>
<dbReference type="PROSITE" id="PS51257">
    <property type="entry name" value="PROKAR_LIPOPROTEIN"/>
    <property type="match status" value="1"/>
</dbReference>
<name>A0A4R5KC06_9BACL</name>
<dbReference type="PANTHER" id="PTHR30290">
    <property type="entry name" value="PERIPLASMIC BINDING COMPONENT OF ABC TRANSPORTER"/>
    <property type="match status" value="1"/>
</dbReference>
<dbReference type="GO" id="GO:0043190">
    <property type="term" value="C:ATP-binding cassette (ABC) transporter complex"/>
    <property type="evidence" value="ECO:0007669"/>
    <property type="project" value="InterPro"/>
</dbReference>
<evidence type="ECO:0000256" key="1">
    <source>
        <dbReference type="ARBA" id="ARBA00005695"/>
    </source>
</evidence>
<dbReference type="SUPFAM" id="SSF53850">
    <property type="entry name" value="Periplasmic binding protein-like II"/>
    <property type="match status" value="1"/>
</dbReference>
<evidence type="ECO:0000313" key="7">
    <source>
        <dbReference type="Proteomes" id="UP000295636"/>
    </source>
</evidence>
<dbReference type="RefSeq" id="WP_133234752.1">
    <property type="nucleotide sequence ID" value="NZ_SMRT01000019.1"/>
</dbReference>
<dbReference type="Gene3D" id="3.40.190.10">
    <property type="entry name" value="Periplasmic binding protein-like II"/>
    <property type="match status" value="1"/>
</dbReference>
<dbReference type="PANTHER" id="PTHR30290:SF9">
    <property type="entry name" value="OLIGOPEPTIDE-BINDING PROTEIN APPA"/>
    <property type="match status" value="1"/>
</dbReference>
<feature type="signal peptide" evidence="4">
    <location>
        <begin position="1"/>
        <end position="25"/>
    </location>
</feature>
<dbReference type="Pfam" id="PF00496">
    <property type="entry name" value="SBP_bac_5"/>
    <property type="match status" value="1"/>
</dbReference>
<feature type="chain" id="PRO_5039180627" description="Solute-binding protein family 5 domain-containing protein" evidence="4">
    <location>
        <begin position="26"/>
        <end position="542"/>
    </location>
</feature>
<dbReference type="GO" id="GO:0015833">
    <property type="term" value="P:peptide transport"/>
    <property type="evidence" value="ECO:0007669"/>
    <property type="project" value="TreeGrafter"/>
</dbReference>
<reference evidence="6 7" key="1">
    <citation type="submission" date="2019-03" db="EMBL/GenBank/DDBJ databases">
        <title>This is whole genome sequence of Paenibacillus sp MS74 strain.</title>
        <authorList>
            <person name="Trinh H.N."/>
        </authorList>
    </citation>
    <scope>NUCLEOTIDE SEQUENCE [LARGE SCALE GENOMIC DNA]</scope>
    <source>
        <strain evidence="6 7">MS74</strain>
    </source>
</reference>
<evidence type="ECO:0000256" key="2">
    <source>
        <dbReference type="ARBA" id="ARBA00022448"/>
    </source>
</evidence>
<dbReference type="InterPro" id="IPR039424">
    <property type="entry name" value="SBP_5"/>
</dbReference>
<dbReference type="GO" id="GO:0042597">
    <property type="term" value="C:periplasmic space"/>
    <property type="evidence" value="ECO:0007669"/>
    <property type="project" value="UniProtKB-ARBA"/>
</dbReference>
<evidence type="ECO:0000259" key="5">
    <source>
        <dbReference type="Pfam" id="PF00496"/>
    </source>
</evidence>
<dbReference type="PIRSF" id="PIRSF002741">
    <property type="entry name" value="MppA"/>
    <property type="match status" value="1"/>
</dbReference>
<dbReference type="InterPro" id="IPR030678">
    <property type="entry name" value="Peptide/Ni-bd"/>
</dbReference>
<accession>A0A4R5KC06</accession>
<comment type="caution">
    <text evidence="6">The sequence shown here is derived from an EMBL/GenBank/DDBJ whole genome shotgun (WGS) entry which is preliminary data.</text>
</comment>
<dbReference type="GO" id="GO:1904680">
    <property type="term" value="F:peptide transmembrane transporter activity"/>
    <property type="evidence" value="ECO:0007669"/>
    <property type="project" value="TreeGrafter"/>
</dbReference>
<dbReference type="OrthoDB" id="9796817at2"/>
<keyword evidence="3 4" id="KW-0732">Signal</keyword>
<evidence type="ECO:0000256" key="4">
    <source>
        <dbReference type="SAM" id="SignalP"/>
    </source>
</evidence>
<evidence type="ECO:0000313" key="6">
    <source>
        <dbReference type="EMBL" id="TDF92731.1"/>
    </source>
</evidence>